<dbReference type="Pfam" id="PF03167">
    <property type="entry name" value="UDG"/>
    <property type="match status" value="1"/>
</dbReference>
<keyword evidence="4" id="KW-0378">Hydrolase</keyword>
<dbReference type="EMBL" id="BAABJQ010000023">
    <property type="protein sequence ID" value="GAA5195342.1"/>
    <property type="molecule type" value="Genomic_DNA"/>
</dbReference>
<dbReference type="PANTHER" id="PTHR33693:SF3">
    <property type="entry name" value="TYPE-5 URACIL-DNA GLYCOSYLASE"/>
    <property type="match status" value="1"/>
</dbReference>
<dbReference type="SMART" id="SM00987">
    <property type="entry name" value="UreE_C"/>
    <property type="match status" value="1"/>
</dbReference>
<keyword evidence="7" id="KW-0234">DNA repair</keyword>
<evidence type="ECO:0000256" key="9">
    <source>
        <dbReference type="ARBA" id="ARBA00023887"/>
    </source>
</evidence>
<evidence type="ECO:0000256" key="1">
    <source>
        <dbReference type="ARBA" id="ARBA00022485"/>
    </source>
</evidence>
<protein>
    <recommendedName>
        <fullName evidence="9">Type-5 uracil-DNA glycosylase</fullName>
    </recommendedName>
</protein>
<name>A0ABP9SFE0_9ACTN</name>
<feature type="region of interest" description="Disordered" evidence="10">
    <location>
        <begin position="1"/>
        <end position="35"/>
    </location>
</feature>
<keyword evidence="6" id="KW-0411">Iron-sulfur</keyword>
<comment type="caution">
    <text evidence="12">The sequence shown here is derived from an EMBL/GenBank/DDBJ whole genome shotgun (WGS) entry which is preliminary data.</text>
</comment>
<evidence type="ECO:0000256" key="10">
    <source>
        <dbReference type="SAM" id="MobiDB-lite"/>
    </source>
</evidence>
<sequence length="275" mass="29333">MTTRQQGGRRPGPATEADAGAGVAGLTTPGPAHDAGQVAAQARSAADLEVLDARIGHCRACPRLVTWREEVARTRRAAFRDQEYWGRPVPGFGPAGASIGVLGLAPAAHGGNRTGRVFTGDRSGDVLFAALHRAGLANQPTSVAEDDGLELRHTRIFAAVRCAPPENKPSPGERDACAPWLRREVELLRPTLRVVVALGAFAWAAWWPVPTSVYGRRPPVPRPAFGHGALAWIAEDVPVLLGSYHVSQQNTFTGRLTPTMLDEIFARAKEIAGLD</sequence>
<gene>
    <name evidence="12" type="ORF">GCM10023322_61850</name>
</gene>
<evidence type="ECO:0000256" key="5">
    <source>
        <dbReference type="ARBA" id="ARBA00023004"/>
    </source>
</evidence>
<reference evidence="13" key="1">
    <citation type="journal article" date="2019" name="Int. J. Syst. Evol. Microbiol.">
        <title>The Global Catalogue of Microorganisms (GCM) 10K type strain sequencing project: providing services to taxonomists for standard genome sequencing and annotation.</title>
        <authorList>
            <consortium name="The Broad Institute Genomics Platform"/>
            <consortium name="The Broad Institute Genome Sequencing Center for Infectious Disease"/>
            <person name="Wu L."/>
            <person name="Ma J."/>
        </authorList>
    </citation>
    <scope>NUCLEOTIDE SEQUENCE [LARGE SCALE GENOMIC DNA]</scope>
    <source>
        <strain evidence="13">JCM 18304</strain>
    </source>
</reference>
<dbReference type="CDD" id="cd10031">
    <property type="entry name" value="UDG-F5_TTUDGB_like"/>
    <property type="match status" value="1"/>
</dbReference>
<organism evidence="12 13">
    <name type="scientific">Rugosimonospora acidiphila</name>
    <dbReference type="NCBI Taxonomy" id="556531"/>
    <lineage>
        <taxon>Bacteria</taxon>
        <taxon>Bacillati</taxon>
        <taxon>Actinomycetota</taxon>
        <taxon>Actinomycetes</taxon>
        <taxon>Micromonosporales</taxon>
        <taxon>Micromonosporaceae</taxon>
        <taxon>Rugosimonospora</taxon>
    </lineage>
</organism>
<evidence type="ECO:0000256" key="7">
    <source>
        <dbReference type="ARBA" id="ARBA00023204"/>
    </source>
</evidence>
<accession>A0ABP9SFE0</accession>
<evidence type="ECO:0000256" key="4">
    <source>
        <dbReference type="ARBA" id="ARBA00022801"/>
    </source>
</evidence>
<keyword evidence="2" id="KW-0479">Metal-binding</keyword>
<dbReference type="InterPro" id="IPR044147">
    <property type="entry name" value="UdgB-like"/>
</dbReference>
<evidence type="ECO:0000256" key="3">
    <source>
        <dbReference type="ARBA" id="ARBA00022763"/>
    </source>
</evidence>
<evidence type="ECO:0000259" key="11">
    <source>
        <dbReference type="SMART" id="SM00986"/>
    </source>
</evidence>
<keyword evidence="13" id="KW-1185">Reference proteome</keyword>
<proteinExistence type="inferred from homology"/>
<evidence type="ECO:0000256" key="6">
    <source>
        <dbReference type="ARBA" id="ARBA00023014"/>
    </source>
</evidence>
<dbReference type="PANTHER" id="PTHR33693">
    <property type="entry name" value="TYPE-5 URACIL-DNA GLYCOSYLASE"/>
    <property type="match status" value="1"/>
</dbReference>
<evidence type="ECO:0000313" key="12">
    <source>
        <dbReference type="EMBL" id="GAA5195342.1"/>
    </source>
</evidence>
<dbReference type="SMART" id="SM00986">
    <property type="entry name" value="UDG"/>
    <property type="match status" value="1"/>
</dbReference>
<dbReference type="Proteomes" id="UP001501570">
    <property type="component" value="Unassembled WGS sequence"/>
</dbReference>
<keyword evidence="5" id="KW-0408">Iron</keyword>
<dbReference type="InterPro" id="IPR036895">
    <property type="entry name" value="Uracil-DNA_glycosylase-like_sf"/>
</dbReference>
<keyword evidence="3" id="KW-0227">DNA damage</keyword>
<dbReference type="SUPFAM" id="SSF52141">
    <property type="entry name" value="Uracil-DNA glycosylase-like"/>
    <property type="match status" value="1"/>
</dbReference>
<evidence type="ECO:0000256" key="2">
    <source>
        <dbReference type="ARBA" id="ARBA00022723"/>
    </source>
</evidence>
<feature type="domain" description="Uracil-DNA glycosylase-like" evidence="11">
    <location>
        <begin position="90"/>
        <end position="265"/>
    </location>
</feature>
<dbReference type="InterPro" id="IPR051536">
    <property type="entry name" value="UDG_Type-4/5"/>
</dbReference>
<evidence type="ECO:0000256" key="8">
    <source>
        <dbReference type="ARBA" id="ARBA00023779"/>
    </source>
</evidence>
<keyword evidence="1" id="KW-0004">4Fe-4S</keyword>
<evidence type="ECO:0000313" key="13">
    <source>
        <dbReference type="Proteomes" id="UP001501570"/>
    </source>
</evidence>
<dbReference type="Gene3D" id="3.40.470.10">
    <property type="entry name" value="Uracil-DNA glycosylase-like domain"/>
    <property type="match status" value="1"/>
</dbReference>
<comment type="similarity">
    <text evidence="8">Belongs to the uracil-DNA glycosylase (UDG) superfamily. Type 5 (UDGb) family.</text>
</comment>
<dbReference type="InterPro" id="IPR005122">
    <property type="entry name" value="Uracil-DNA_glycosylase-like"/>
</dbReference>